<feature type="region of interest" description="Disordered" evidence="1">
    <location>
        <begin position="64"/>
        <end position="93"/>
    </location>
</feature>
<gene>
    <name evidence="2" type="ORF">GL4_0958</name>
</gene>
<dbReference type="KEGG" id="mcg:GL4_0958"/>
<dbReference type="AlphaFoldDB" id="A0A0A8K0D3"/>
<evidence type="ECO:0000313" key="2">
    <source>
        <dbReference type="EMBL" id="BAQ16418.1"/>
    </source>
</evidence>
<feature type="compositionally biased region" description="Polar residues" evidence="1">
    <location>
        <begin position="163"/>
        <end position="173"/>
    </location>
</feature>
<dbReference type="EMBL" id="AP014648">
    <property type="protein sequence ID" value="BAQ16418.1"/>
    <property type="molecule type" value="Genomic_DNA"/>
</dbReference>
<dbReference type="OrthoDB" id="8447462at2"/>
<feature type="compositionally biased region" description="Polar residues" evidence="1">
    <location>
        <begin position="67"/>
        <end position="83"/>
    </location>
</feature>
<sequence length="205" mass="21577">MGHVTAINAARRLGTIAAVFACAALLGGCGGVELEGKVFDYAGLSGKVGGPKADPTMSARAPLMVPPNTQSLPAPTETRSVAASRQDWPDDPEKVRVREVEQQKAVVAKAEAAAEPLNAYAGRETLLDKLFQGGKKKRIEEPVPDVPEPDASDVIPGSRPAVATSSQPITPHQAQAPLPDQNRQAFEPKTPNSYESGSGTQRSLY</sequence>
<dbReference type="Proteomes" id="UP000031643">
    <property type="component" value="Chromosome"/>
</dbReference>
<name>A0A0A8K0D3_9HYPH</name>
<evidence type="ECO:0000313" key="3">
    <source>
        <dbReference type="Proteomes" id="UP000031643"/>
    </source>
</evidence>
<dbReference type="RefSeq" id="WP_052464118.1">
    <property type="nucleotide sequence ID" value="NZ_AP014648.1"/>
</dbReference>
<feature type="compositionally biased region" description="Polar residues" evidence="1">
    <location>
        <begin position="190"/>
        <end position="205"/>
    </location>
</feature>
<reference evidence="2 3" key="1">
    <citation type="submission" date="2014-09" db="EMBL/GenBank/DDBJ databases">
        <title>Genome sequencing of Methyloceanibacter caenitepidi Gela4.</title>
        <authorList>
            <person name="Takeuchi M."/>
            <person name="Susumu S."/>
            <person name="Kamagata Y."/>
            <person name="Oshima K."/>
            <person name="Hattori M."/>
            <person name="Iwasaki W."/>
        </authorList>
    </citation>
    <scope>NUCLEOTIDE SEQUENCE [LARGE SCALE GENOMIC DNA]</scope>
    <source>
        <strain evidence="2 3">Gela4</strain>
    </source>
</reference>
<organism evidence="2 3">
    <name type="scientific">Methyloceanibacter caenitepidi</name>
    <dbReference type="NCBI Taxonomy" id="1384459"/>
    <lineage>
        <taxon>Bacteria</taxon>
        <taxon>Pseudomonadati</taxon>
        <taxon>Pseudomonadota</taxon>
        <taxon>Alphaproteobacteria</taxon>
        <taxon>Hyphomicrobiales</taxon>
        <taxon>Hyphomicrobiaceae</taxon>
        <taxon>Methyloceanibacter</taxon>
    </lineage>
</organism>
<protein>
    <submittedName>
        <fullName evidence="2">Uncharacterized protein</fullName>
    </submittedName>
</protein>
<dbReference type="STRING" id="1384459.GL4_0958"/>
<evidence type="ECO:0000256" key="1">
    <source>
        <dbReference type="SAM" id="MobiDB-lite"/>
    </source>
</evidence>
<feature type="region of interest" description="Disordered" evidence="1">
    <location>
        <begin position="136"/>
        <end position="205"/>
    </location>
</feature>
<proteinExistence type="predicted"/>
<dbReference type="HOGENOM" id="CLU_1336196_0_0_5"/>
<accession>A0A0A8K0D3</accession>
<keyword evidence="3" id="KW-1185">Reference proteome</keyword>